<dbReference type="GO" id="GO:0006281">
    <property type="term" value="P:DNA repair"/>
    <property type="evidence" value="ECO:0007669"/>
    <property type="project" value="InterPro"/>
</dbReference>
<dbReference type="InterPro" id="IPR008332">
    <property type="entry name" value="MethylG_MeTrfase_N"/>
</dbReference>
<dbReference type="EMBL" id="UINC01010978">
    <property type="protein sequence ID" value="SVA48634.1"/>
    <property type="molecule type" value="Genomic_DNA"/>
</dbReference>
<protein>
    <recommendedName>
        <fullName evidence="1">Methylguanine DNA methyltransferase ribonuclease-like domain-containing protein</fullName>
    </recommendedName>
</protein>
<accession>A0A381W7Y7</accession>
<dbReference type="SUPFAM" id="SSF53155">
    <property type="entry name" value="Methylated DNA-protein cysteine methyltransferase domain"/>
    <property type="match status" value="1"/>
</dbReference>
<dbReference type="GO" id="GO:0003908">
    <property type="term" value="F:methylated-DNA-[protein]-cysteine S-methyltransferase activity"/>
    <property type="evidence" value="ECO:0007669"/>
    <property type="project" value="InterPro"/>
</dbReference>
<dbReference type="InterPro" id="IPR036631">
    <property type="entry name" value="MGMT_N_sf"/>
</dbReference>
<sequence>MGPILLAEKGGKLVRTDFMERSNPRVSPSLTEDFKQVKTRLLSETQKQLEEYFMGRRTEFELPYHLEGTGFQK</sequence>
<dbReference type="Pfam" id="PF02870">
    <property type="entry name" value="Methyltransf_1N"/>
    <property type="match status" value="1"/>
</dbReference>
<name>A0A381W7Y7_9ZZZZ</name>
<feature type="non-terminal residue" evidence="2">
    <location>
        <position position="73"/>
    </location>
</feature>
<evidence type="ECO:0000259" key="1">
    <source>
        <dbReference type="Pfam" id="PF02870"/>
    </source>
</evidence>
<gene>
    <name evidence="2" type="ORF">METZ01_LOCUS101488</name>
</gene>
<reference evidence="2" key="1">
    <citation type="submission" date="2018-05" db="EMBL/GenBank/DDBJ databases">
        <authorList>
            <person name="Lanie J.A."/>
            <person name="Ng W.-L."/>
            <person name="Kazmierczak K.M."/>
            <person name="Andrzejewski T.M."/>
            <person name="Davidsen T.M."/>
            <person name="Wayne K.J."/>
            <person name="Tettelin H."/>
            <person name="Glass J.I."/>
            <person name="Rusch D."/>
            <person name="Podicherti R."/>
            <person name="Tsui H.-C.T."/>
            <person name="Winkler M.E."/>
        </authorList>
    </citation>
    <scope>NUCLEOTIDE SEQUENCE</scope>
</reference>
<organism evidence="2">
    <name type="scientific">marine metagenome</name>
    <dbReference type="NCBI Taxonomy" id="408172"/>
    <lineage>
        <taxon>unclassified sequences</taxon>
        <taxon>metagenomes</taxon>
        <taxon>ecological metagenomes</taxon>
    </lineage>
</organism>
<feature type="domain" description="Methylguanine DNA methyltransferase ribonuclease-like" evidence="1">
    <location>
        <begin position="2"/>
        <end position="63"/>
    </location>
</feature>
<dbReference type="Gene3D" id="3.30.160.70">
    <property type="entry name" value="Methylated DNA-protein cysteine methyltransferase domain"/>
    <property type="match status" value="1"/>
</dbReference>
<dbReference type="AlphaFoldDB" id="A0A381W7Y7"/>
<proteinExistence type="predicted"/>
<evidence type="ECO:0000313" key="2">
    <source>
        <dbReference type="EMBL" id="SVA48634.1"/>
    </source>
</evidence>